<reference evidence="1 2" key="1">
    <citation type="submission" date="2015-01" db="EMBL/GenBank/DDBJ databases">
        <title>Genome Assembly of Bacillus badius MTCC 1458.</title>
        <authorList>
            <person name="Verma A."/>
            <person name="Khatri I."/>
            <person name="Mual P."/>
            <person name="Subramanian S."/>
            <person name="Krishnamurthi S."/>
        </authorList>
    </citation>
    <scope>NUCLEOTIDE SEQUENCE [LARGE SCALE GENOMIC DNA]</scope>
    <source>
        <strain evidence="1 2">MTCC 1458</strain>
    </source>
</reference>
<keyword evidence="2" id="KW-1185">Reference proteome</keyword>
<dbReference type="RefSeq" id="WP_041097646.1">
    <property type="nucleotide sequence ID" value="NZ_JARTHD010000017.1"/>
</dbReference>
<sequence>MNRPNIEENMLTSLKSSFTFESSLLHYLERLSLLLKGRMKIGHDESVGRTIFSTLKHVNELQRLMYLRLVIYADYFSESEMYAVFCEHEQFDDLNTNTFLDTLHLLYSFSHACFLKQWKREEIRDELAHGFHLYKKRMELMEAFRAHQNKPETVWLADST</sequence>
<gene>
    <name evidence="1" type="ORF">SD77_0864</name>
</gene>
<evidence type="ECO:0000313" key="2">
    <source>
        <dbReference type="Proteomes" id="UP000031982"/>
    </source>
</evidence>
<comment type="caution">
    <text evidence="1">The sequence shown here is derived from an EMBL/GenBank/DDBJ whole genome shotgun (WGS) entry which is preliminary data.</text>
</comment>
<proteinExistence type="predicted"/>
<dbReference type="Proteomes" id="UP000031982">
    <property type="component" value="Unassembled WGS sequence"/>
</dbReference>
<protein>
    <submittedName>
        <fullName evidence="1">Uncharacterized protein</fullName>
    </submittedName>
</protein>
<evidence type="ECO:0000313" key="1">
    <source>
        <dbReference type="EMBL" id="KIL77885.1"/>
    </source>
</evidence>
<name>A0ABR5AT04_BACBA</name>
<organism evidence="1 2">
    <name type="scientific">Bacillus badius</name>
    <dbReference type="NCBI Taxonomy" id="1455"/>
    <lineage>
        <taxon>Bacteria</taxon>
        <taxon>Bacillati</taxon>
        <taxon>Bacillota</taxon>
        <taxon>Bacilli</taxon>
        <taxon>Bacillales</taxon>
        <taxon>Bacillaceae</taxon>
        <taxon>Pseudobacillus</taxon>
    </lineage>
</organism>
<accession>A0ABR5AT04</accession>
<dbReference type="EMBL" id="JXLP01000011">
    <property type="protein sequence ID" value="KIL77885.1"/>
    <property type="molecule type" value="Genomic_DNA"/>
</dbReference>